<evidence type="ECO:0000313" key="2">
    <source>
        <dbReference type="EMBL" id="HDW51328.1"/>
    </source>
</evidence>
<reference evidence="2" key="1">
    <citation type="journal article" date="2020" name="mSystems">
        <title>Genome- and Community-Level Interaction Insights into Carbon Utilization and Element Cycling Functions of Hydrothermarchaeota in Hydrothermal Sediment.</title>
        <authorList>
            <person name="Zhou Z."/>
            <person name="Liu Y."/>
            <person name="Xu W."/>
            <person name="Pan J."/>
            <person name="Luo Z.H."/>
            <person name="Li M."/>
        </authorList>
    </citation>
    <scope>NUCLEOTIDE SEQUENCE [LARGE SCALE GENOMIC DNA]</scope>
    <source>
        <strain evidence="2">SpSt-301</strain>
    </source>
</reference>
<comment type="caution">
    <text evidence="2">The sequence shown here is derived from an EMBL/GenBank/DDBJ whole genome shotgun (WGS) entry which is preliminary data.</text>
</comment>
<dbReference type="AlphaFoldDB" id="A0A7C1FCW3"/>
<evidence type="ECO:0000256" key="1">
    <source>
        <dbReference type="SAM" id="Phobius"/>
    </source>
</evidence>
<organism evidence="2">
    <name type="scientific">Ammonifex degensii</name>
    <dbReference type="NCBI Taxonomy" id="42838"/>
    <lineage>
        <taxon>Bacteria</taxon>
        <taxon>Bacillati</taxon>
        <taxon>Bacillota</taxon>
        <taxon>Clostridia</taxon>
        <taxon>Thermoanaerobacterales</taxon>
        <taxon>Thermoanaerobacteraceae</taxon>
        <taxon>Ammonifex</taxon>
    </lineage>
</organism>
<dbReference type="Pfam" id="PF04964">
    <property type="entry name" value="Flp_Fap"/>
    <property type="match status" value="1"/>
</dbReference>
<sequence length="53" mass="5797">MKELLRRLVKEEEGQGMAEYGLILALIAVVAIAALVLLGGKIKNNFEKVSENL</sequence>
<dbReference type="InterPro" id="IPR007047">
    <property type="entry name" value="Flp_Fap"/>
</dbReference>
<protein>
    <submittedName>
        <fullName evidence="2">Flp family type IVb pilin</fullName>
    </submittedName>
</protein>
<dbReference type="EMBL" id="DSMV01000072">
    <property type="protein sequence ID" value="HDW51328.1"/>
    <property type="molecule type" value="Genomic_DNA"/>
</dbReference>
<accession>A0A7C1FCW3</accession>
<proteinExistence type="predicted"/>
<gene>
    <name evidence="2" type="ORF">ENQ35_01055</name>
</gene>
<keyword evidence="1" id="KW-0812">Transmembrane</keyword>
<keyword evidence="1" id="KW-0472">Membrane</keyword>
<keyword evidence="1" id="KW-1133">Transmembrane helix</keyword>
<feature type="transmembrane region" description="Helical" evidence="1">
    <location>
        <begin position="20"/>
        <end position="38"/>
    </location>
</feature>
<name>A0A7C1FCW3_9THEO</name>